<dbReference type="InterPro" id="IPR000515">
    <property type="entry name" value="MetI-like"/>
</dbReference>
<dbReference type="RefSeq" id="WP_229776338.1">
    <property type="nucleotide sequence ID" value="NZ_BMOY01000007.1"/>
</dbReference>
<dbReference type="Pfam" id="PF00528">
    <property type="entry name" value="BPD_transp_1"/>
    <property type="match status" value="1"/>
</dbReference>
<feature type="transmembrane region" description="Helical" evidence="7">
    <location>
        <begin position="12"/>
        <end position="35"/>
    </location>
</feature>
<evidence type="ECO:0000256" key="1">
    <source>
        <dbReference type="ARBA" id="ARBA00004651"/>
    </source>
</evidence>
<reference evidence="9" key="2">
    <citation type="submission" date="2020-09" db="EMBL/GenBank/DDBJ databases">
        <authorList>
            <person name="Sun Q."/>
            <person name="Ohkuma M."/>
        </authorList>
    </citation>
    <scope>NUCLEOTIDE SEQUENCE</scope>
    <source>
        <strain evidence="9">JCM 18487</strain>
    </source>
</reference>
<keyword evidence="2 7" id="KW-0813">Transport</keyword>
<keyword evidence="10" id="KW-1185">Reference proteome</keyword>
<dbReference type="InterPro" id="IPR035906">
    <property type="entry name" value="MetI-like_sf"/>
</dbReference>
<reference evidence="9" key="1">
    <citation type="journal article" date="2014" name="Int. J. Syst. Evol. Microbiol.">
        <title>Complete genome sequence of Corynebacterium casei LMG S-19264T (=DSM 44701T), isolated from a smear-ripened cheese.</title>
        <authorList>
            <consortium name="US DOE Joint Genome Institute (JGI-PGF)"/>
            <person name="Walter F."/>
            <person name="Albersmeier A."/>
            <person name="Kalinowski J."/>
            <person name="Ruckert C."/>
        </authorList>
    </citation>
    <scope>NUCLEOTIDE SEQUENCE</scope>
    <source>
        <strain evidence="9">JCM 18487</strain>
    </source>
</reference>
<feature type="transmembrane region" description="Helical" evidence="7">
    <location>
        <begin position="219"/>
        <end position="238"/>
    </location>
</feature>
<gene>
    <name evidence="9" type="ORF">GCM10010885_06960</name>
</gene>
<comment type="subcellular location">
    <subcellularLocation>
        <location evidence="1 7">Cell membrane</location>
        <topology evidence="1 7">Multi-pass membrane protein</topology>
    </subcellularLocation>
</comment>
<dbReference type="InterPro" id="IPR051393">
    <property type="entry name" value="ABC_transporter_permease"/>
</dbReference>
<evidence type="ECO:0000256" key="6">
    <source>
        <dbReference type="ARBA" id="ARBA00023136"/>
    </source>
</evidence>
<dbReference type="PROSITE" id="PS50928">
    <property type="entry name" value="ABC_TM1"/>
    <property type="match status" value="1"/>
</dbReference>
<dbReference type="AlphaFoldDB" id="A0A917K445"/>
<comment type="similarity">
    <text evidence="7">Belongs to the binding-protein-dependent transport system permease family.</text>
</comment>
<dbReference type="GO" id="GO:0055085">
    <property type="term" value="P:transmembrane transport"/>
    <property type="evidence" value="ECO:0007669"/>
    <property type="project" value="InterPro"/>
</dbReference>
<evidence type="ECO:0000256" key="7">
    <source>
        <dbReference type="RuleBase" id="RU363032"/>
    </source>
</evidence>
<dbReference type="Gene3D" id="1.10.3720.10">
    <property type="entry name" value="MetI-like"/>
    <property type="match status" value="1"/>
</dbReference>
<dbReference type="PANTHER" id="PTHR30193">
    <property type="entry name" value="ABC TRANSPORTER PERMEASE PROTEIN"/>
    <property type="match status" value="1"/>
</dbReference>
<keyword evidence="4 7" id="KW-0812">Transmembrane</keyword>
<name>A0A917K445_9BACL</name>
<evidence type="ECO:0000313" key="10">
    <source>
        <dbReference type="Proteomes" id="UP000637695"/>
    </source>
</evidence>
<accession>A0A917K445</accession>
<feature type="transmembrane region" description="Helical" evidence="7">
    <location>
        <begin position="77"/>
        <end position="97"/>
    </location>
</feature>
<protein>
    <submittedName>
        <fullName evidence="9">ABC transporter permease</fullName>
    </submittedName>
</protein>
<organism evidence="9 10">
    <name type="scientific">Alicyclobacillus cellulosilyticus</name>
    <dbReference type="NCBI Taxonomy" id="1003997"/>
    <lineage>
        <taxon>Bacteria</taxon>
        <taxon>Bacillati</taxon>
        <taxon>Bacillota</taxon>
        <taxon>Bacilli</taxon>
        <taxon>Bacillales</taxon>
        <taxon>Alicyclobacillaceae</taxon>
        <taxon>Alicyclobacillus</taxon>
    </lineage>
</organism>
<dbReference type="EMBL" id="BMOY01000007">
    <property type="protein sequence ID" value="GGJ00336.1"/>
    <property type="molecule type" value="Genomic_DNA"/>
</dbReference>
<evidence type="ECO:0000256" key="4">
    <source>
        <dbReference type="ARBA" id="ARBA00022692"/>
    </source>
</evidence>
<keyword evidence="6 7" id="KW-0472">Membrane</keyword>
<dbReference type="PANTHER" id="PTHR30193:SF37">
    <property type="entry name" value="INNER MEMBRANE ABC TRANSPORTER PERMEASE PROTEIN YCJO"/>
    <property type="match status" value="1"/>
</dbReference>
<keyword evidence="3" id="KW-1003">Cell membrane</keyword>
<keyword evidence="5 7" id="KW-1133">Transmembrane helix</keyword>
<evidence type="ECO:0000313" key="9">
    <source>
        <dbReference type="EMBL" id="GGJ00336.1"/>
    </source>
</evidence>
<feature type="transmembrane region" description="Helical" evidence="7">
    <location>
        <begin position="109"/>
        <end position="130"/>
    </location>
</feature>
<dbReference type="Proteomes" id="UP000637695">
    <property type="component" value="Unassembled WGS sequence"/>
</dbReference>
<dbReference type="GO" id="GO:0005886">
    <property type="term" value="C:plasma membrane"/>
    <property type="evidence" value="ECO:0007669"/>
    <property type="project" value="UniProtKB-SubCell"/>
</dbReference>
<feature type="transmembrane region" description="Helical" evidence="7">
    <location>
        <begin position="258"/>
        <end position="282"/>
    </location>
</feature>
<evidence type="ECO:0000256" key="2">
    <source>
        <dbReference type="ARBA" id="ARBA00022448"/>
    </source>
</evidence>
<comment type="caution">
    <text evidence="9">The sequence shown here is derived from an EMBL/GenBank/DDBJ whole genome shotgun (WGS) entry which is preliminary data.</text>
</comment>
<evidence type="ECO:0000256" key="3">
    <source>
        <dbReference type="ARBA" id="ARBA00022475"/>
    </source>
</evidence>
<feature type="domain" description="ABC transmembrane type-1" evidence="8">
    <location>
        <begin position="72"/>
        <end position="283"/>
    </location>
</feature>
<dbReference type="SUPFAM" id="SSF161098">
    <property type="entry name" value="MetI-like"/>
    <property type="match status" value="1"/>
</dbReference>
<dbReference type="CDD" id="cd06261">
    <property type="entry name" value="TM_PBP2"/>
    <property type="match status" value="1"/>
</dbReference>
<evidence type="ECO:0000256" key="5">
    <source>
        <dbReference type="ARBA" id="ARBA00022989"/>
    </source>
</evidence>
<proteinExistence type="inferred from homology"/>
<sequence length="294" mass="33337">MSLHWSYRTQKAVLIISFLLIPLALLVTFSIYPFFKLIYYSFTSWDGLSPTFTWVGFNNYVQIFKNPALFGAFAHNFSYFVGGIVQNIFALILALVLNSRIRARNLFRTILFVPYILNSVAVVYIFKFMYLDNGALDILLNHLGLSHLETSWLGNDAVVNWSLAFVSFWQYFPFNMVIYLAALQSLPQDMYEAASLDGASRWQTLWFITLPNLKSIIQINLLLTVSGALEAFNIPFVMTNASPPTATFLTNTMNVAFTFHNFGLASAMAIVLLIIVFIVISIQQWLLGGRREAA</sequence>
<feature type="transmembrane region" description="Helical" evidence="7">
    <location>
        <begin position="161"/>
        <end position="182"/>
    </location>
</feature>
<evidence type="ECO:0000259" key="8">
    <source>
        <dbReference type="PROSITE" id="PS50928"/>
    </source>
</evidence>